<accession>A0ACC2XEU5</accession>
<dbReference type="EMBL" id="JASBWV010000016">
    <property type="protein sequence ID" value="KAJ9121954.1"/>
    <property type="molecule type" value="Genomic_DNA"/>
</dbReference>
<protein>
    <submittedName>
        <fullName evidence="1">Uncharacterized protein</fullName>
    </submittedName>
</protein>
<sequence length="476" mass="51869">MATSAPTYEHYLVIGGCGFLGRHIVEQLLARGENSVSVFDLVQRHFDDAVTFYTGDITFPEDIGNAIQKSGATVIIHTASPIHGQAAALYEKVNVQGTRTVIQSCLTHGVRKLVYTSSAGVVYNGSENLVDVDERMEVPDAALDAYNKTKADAERLVLLANGVPLENNTGGNLLTCALRPAGIFGPYDRQQLAGFKSVITNGQTRFQIGSNDNLFDWTYVGNVAHAHLLAADKLGTVVTPDEFTYPLPDVCLSTGDYRVPTSRAKPLGPSTAAASGAGLLEEASEEEQAAAKEFKRSKNLKDEQEADLRPVLRTKMDQFSSVVGEEDPSNTETSKDCQVAGQAFFITNCEPMYFWDFARQVWKSMGHVSPSTITLPASVGIVLATLAEVWSKISGKEAGFTRFRVKFATQKRYYNAERARRLLGYEPVVGVEEGLKKTMEVGFPLAINGGCVLTFCLSHQWYNAEEARKVEAAKGN</sequence>
<proteinExistence type="predicted"/>
<organism evidence="1 2">
    <name type="scientific">Naganishia onofrii</name>
    <dbReference type="NCBI Taxonomy" id="1851511"/>
    <lineage>
        <taxon>Eukaryota</taxon>
        <taxon>Fungi</taxon>
        <taxon>Dikarya</taxon>
        <taxon>Basidiomycota</taxon>
        <taxon>Agaricomycotina</taxon>
        <taxon>Tremellomycetes</taxon>
        <taxon>Filobasidiales</taxon>
        <taxon>Filobasidiaceae</taxon>
        <taxon>Naganishia</taxon>
    </lineage>
</organism>
<evidence type="ECO:0000313" key="2">
    <source>
        <dbReference type="Proteomes" id="UP001234202"/>
    </source>
</evidence>
<keyword evidence="2" id="KW-1185">Reference proteome</keyword>
<reference evidence="1" key="1">
    <citation type="submission" date="2023-04" db="EMBL/GenBank/DDBJ databases">
        <title>Draft Genome sequencing of Naganishia species isolated from polar environments using Oxford Nanopore Technology.</title>
        <authorList>
            <person name="Leo P."/>
            <person name="Venkateswaran K."/>
        </authorList>
    </citation>
    <scope>NUCLEOTIDE SEQUENCE</scope>
    <source>
        <strain evidence="1">DBVPG 5303</strain>
    </source>
</reference>
<dbReference type="Proteomes" id="UP001234202">
    <property type="component" value="Unassembled WGS sequence"/>
</dbReference>
<comment type="caution">
    <text evidence="1">The sequence shown here is derived from an EMBL/GenBank/DDBJ whole genome shotgun (WGS) entry which is preliminary data.</text>
</comment>
<evidence type="ECO:0000313" key="1">
    <source>
        <dbReference type="EMBL" id="KAJ9121954.1"/>
    </source>
</evidence>
<gene>
    <name evidence="1" type="ORF">QFC24_004537</name>
</gene>
<name>A0ACC2XEU5_9TREE</name>